<dbReference type="Proteomes" id="UP000663671">
    <property type="component" value="Chromosome 4"/>
</dbReference>
<sequence length="115" mass="13048">MARTQAGHFWVMIRQRQSTVLIGQRKVQKTHFGLNITAQLVLLEFDITCSIIQLRTKFRVRPAKQLIGARVARAIGISANEVDERSIGSQAAHLHGTRVTLVQKQRPFKESLFLD</sequence>
<protein>
    <submittedName>
        <fullName evidence="1">Uncharacterized protein</fullName>
    </submittedName>
</protein>
<gene>
    <name evidence="1" type="ORF">I7I51_05092</name>
</gene>
<evidence type="ECO:0000313" key="1">
    <source>
        <dbReference type="EMBL" id="QSS60295.1"/>
    </source>
</evidence>
<proteinExistence type="predicted"/>
<reference evidence="1" key="1">
    <citation type="submission" date="2021-01" db="EMBL/GenBank/DDBJ databases">
        <title>Chromosome-level genome assembly of a human fungal pathogen reveals clustering of transcriptionally co-regulated genes.</title>
        <authorList>
            <person name="Voorhies M."/>
            <person name="Cohen S."/>
            <person name="Shea T.P."/>
            <person name="Petrus S."/>
            <person name="Munoz J.F."/>
            <person name="Poplawski S."/>
            <person name="Goldman W.E."/>
            <person name="Michael T."/>
            <person name="Cuomo C.A."/>
            <person name="Sil A."/>
            <person name="Beyhan S."/>
        </authorList>
    </citation>
    <scope>NUCLEOTIDE SEQUENCE</scope>
    <source>
        <strain evidence="1">WU24</strain>
    </source>
</reference>
<dbReference type="VEuPathDB" id="FungiDB:I7I51_05092"/>
<name>A0A8A1M3V6_AJECA</name>
<evidence type="ECO:0000313" key="2">
    <source>
        <dbReference type="Proteomes" id="UP000663671"/>
    </source>
</evidence>
<accession>A0A8A1M3V6</accession>
<dbReference type="EMBL" id="CP069110">
    <property type="protein sequence ID" value="QSS60295.1"/>
    <property type="molecule type" value="Genomic_DNA"/>
</dbReference>
<dbReference type="AlphaFoldDB" id="A0A8A1M3V6"/>
<organism evidence="1 2">
    <name type="scientific">Ajellomyces capsulatus</name>
    <name type="common">Darling's disease fungus</name>
    <name type="synonym">Histoplasma capsulatum</name>
    <dbReference type="NCBI Taxonomy" id="5037"/>
    <lineage>
        <taxon>Eukaryota</taxon>
        <taxon>Fungi</taxon>
        <taxon>Dikarya</taxon>
        <taxon>Ascomycota</taxon>
        <taxon>Pezizomycotina</taxon>
        <taxon>Eurotiomycetes</taxon>
        <taxon>Eurotiomycetidae</taxon>
        <taxon>Onygenales</taxon>
        <taxon>Ajellomycetaceae</taxon>
        <taxon>Histoplasma</taxon>
    </lineage>
</organism>